<protein>
    <submittedName>
        <fullName evidence="2">SIMPL domain-containing protein</fullName>
    </submittedName>
</protein>
<dbReference type="EMBL" id="JAMBOL010000003">
    <property type="protein sequence ID" value="MCM3713754.1"/>
    <property type="molecule type" value="Genomic_DNA"/>
</dbReference>
<keyword evidence="1" id="KW-0812">Transmembrane</keyword>
<keyword evidence="1" id="KW-0472">Membrane</keyword>
<dbReference type="GO" id="GO:0006974">
    <property type="term" value="P:DNA damage response"/>
    <property type="evidence" value="ECO:0007669"/>
    <property type="project" value="TreeGrafter"/>
</dbReference>
<dbReference type="AlphaFoldDB" id="A0A9X2DMV4"/>
<dbReference type="PANTHER" id="PTHR34387">
    <property type="entry name" value="SLR1258 PROTEIN"/>
    <property type="match status" value="1"/>
</dbReference>
<sequence>MIQKKKGLQIGGFIVGAAALALVVFSFSSDQATTAEELSNGQTGTIVVNSVGEVKVEPDMAYVHLGAQALADSAEKAQKQVGERMTAVRNVLSEHGIQEEDIQTARFNVYPEHQYSPNGETTNERYRAQHILRIEYREIATLGELIDAAAAAGANQIEHTQFALENPEAAEHEAMKQAIEKTRAKADVMAESVGKARGEVLQISDRAAQVHFPTQDFSGGREESADSSSASTIIEAGEVQITQSVDVVYRLQ</sequence>
<feature type="transmembrane region" description="Helical" evidence="1">
    <location>
        <begin position="7"/>
        <end position="27"/>
    </location>
</feature>
<proteinExistence type="predicted"/>
<keyword evidence="3" id="KW-1185">Reference proteome</keyword>
<gene>
    <name evidence="2" type="ORF">M3202_06625</name>
</gene>
<dbReference type="InterPro" id="IPR007497">
    <property type="entry name" value="SIMPL/DUF541"/>
</dbReference>
<comment type="caution">
    <text evidence="2">The sequence shown here is derived from an EMBL/GenBank/DDBJ whole genome shotgun (WGS) entry which is preliminary data.</text>
</comment>
<name>A0A9X2DMV4_9BACI</name>
<accession>A0A9X2DMV4</accession>
<evidence type="ECO:0000313" key="2">
    <source>
        <dbReference type="EMBL" id="MCM3713754.1"/>
    </source>
</evidence>
<dbReference type="Gene3D" id="3.30.110.170">
    <property type="entry name" value="Protein of unknown function (DUF541), domain 1"/>
    <property type="match status" value="1"/>
</dbReference>
<dbReference type="Proteomes" id="UP001139179">
    <property type="component" value="Unassembled WGS sequence"/>
</dbReference>
<evidence type="ECO:0000313" key="3">
    <source>
        <dbReference type="Proteomes" id="UP001139179"/>
    </source>
</evidence>
<dbReference type="InterPro" id="IPR052022">
    <property type="entry name" value="26kDa_periplasmic_antigen"/>
</dbReference>
<dbReference type="Pfam" id="PF04402">
    <property type="entry name" value="SIMPL"/>
    <property type="match status" value="1"/>
</dbReference>
<reference evidence="2" key="1">
    <citation type="submission" date="2022-05" db="EMBL/GenBank/DDBJ databases">
        <title>Comparative Genomics of Spacecraft Associated Microbes.</title>
        <authorList>
            <person name="Tran M.T."/>
            <person name="Wright A."/>
            <person name="Seuylemezian A."/>
            <person name="Eisen J."/>
            <person name="Coil D."/>
        </authorList>
    </citation>
    <scope>NUCLEOTIDE SEQUENCE</scope>
    <source>
        <strain evidence="2">214.1.1</strain>
    </source>
</reference>
<dbReference type="Gene3D" id="3.30.70.2970">
    <property type="entry name" value="Protein of unknown function (DUF541), domain 2"/>
    <property type="match status" value="1"/>
</dbReference>
<dbReference type="PANTHER" id="PTHR34387:SF2">
    <property type="entry name" value="SLR1258 PROTEIN"/>
    <property type="match status" value="1"/>
</dbReference>
<dbReference type="RefSeq" id="WP_251222547.1">
    <property type="nucleotide sequence ID" value="NZ_JAMBOL010000003.1"/>
</dbReference>
<evidence type="ECO:0000256" key="1">
    <source>
        <dbReference type="SAM" id="Phobius"/>
    </source>
</evidence>
<organism evidence="2 3">
    <name type="scientific">Halalkalibacter oceani</name>
    <dbReference type="NCBI Taxonomy" id="1653776"/>
    <lineage>
        <taxon>Bacteria</taxon>
        <taxon>Bacillati</taxon>
        <taxon>Bacillota</taxon>
        <taxon>Bacilli</taxon>
        <taxon>Bacillales</taxon>
        <taxon>Bacillaceae</taxon>
        <taxon>Halalkalibacter</taxon>
    </lineage>
</organism>
<keyword evidence="1" id="KW-1133">Transmembrane helix</keyword>